<feature type="transmembrane region" description="Helical" evidence="10">
    <location>
        <begin position="409"/>
        <end position="429"/>
    </location>
</feature>
<keyword evidence="10" id="KW-0496">Mitochondrion</keyword>
<evidence type="ECO:0000256" key="5">
    <source>
        <dbReference type="ARBA" id="ARBA00022842"/>
    </source>
</evidence>
<dbReference type="GO" id="GO:0045016">
    <property type="term" value="P:mitochondrial magnesium ion transmembrane transport"/>
    <property type="evidence" value="ECO:0007669"/>
    <property type="project" value="TreeGrafter"/>
</dbReference>
<evidence type="ECO:0000256" key="6">
    <source>
        <dbReference type="ARBA" id="ARBA00022946"/>
    </source>
</evidence>
<evidence type="ECO:0000256" key="3">
    <source>
        <dbReference type="ARBA" id="ARBA00022448"/>
    </source>
</evidence>
<proteinExistence type="inferred from homology"/>
<keyword evidence="4 10" id="KW-0812">Transmembrane</keyword>
<accession>A0A0F7SMX8</accession>
<evidence type="ECO:0000256" key="11">
    <source>
        <dbReference type="SAM" id="MobiDB-lite"/>
    </source>
</evidence>
<keyword evidence="3 10" id="KW-0813">Transport</keyword>
<keyword evidence="8 10" id="KW-0406">Ion transport</keyword>
<dbReference type="Gene3D" id="1.20.58.340">
    <property type="entry name" value="Magnesium transport protein CorA, transmembrane region"/>
    <property type="match status" value="1"/>
</dbReference>
<protein>
    <recommendedName>
        <fullName evidence="10">Magnesium transporter</fullName>
    </recommendedName>
</protein>
<dbReference type="CDD" id="cd12823">
    <property type="entry name" value="Mrs2_Mfm1p-like"/>
    <property type="match status" value="1"/>
</dbReference>
<keyword evidence="7 10" id="KW-1133">Transmembrane helix</keyword>
<evidence type="ECO:0000256" key="2">
    <source>
        <dbReference type="ARBA" id="ARBA00009765"/>
    </source>
</evidence>
<evidence type="ECO:0000256" key="1">
    <source>
        <dbReference type="ARBA" id="ARBA00004141"/>
    </source>
</evidence>
<dbReference type="EMBL" id="LN483345">
    <property type="protein sequence ID" value="CDZ98799.1"/>
    <property type="molecule type" value="Genomic_DNA"/>
</dbReference>
<name>A0A0F7SMX8_PHARH</name>
<evidence type="ECO:0000313" key="12">
    <source>
        <dbReference type="EMBL" id="CDZ98799.1"/>
    </source>
</evidence>
<keyword evidence="6" id="KW-0809">Transit peptide</keyword>
<dbReference type="GO" id="GO:0015095">
    <property type="term" value="F:magnesium ion transmembrane transporter activity"/>
    <property type="evidence" value="ECO:0007669"/>
    <property type="project" value="TreeGrafter"/>
</dbReference>
<reference evidence="12" key="1">
    <citation type="submission" date="2014-08" db="EMBL/GenBank/DDBJ databases">
        <authorList>
            <person name="Sharma Rahul"/>
            <person name="Thines Marco"/>
        </authorList>
    </citation>
    <scope>NUCLEOTIDE SEQUENCE</scope>
</reference>
<comment type="similarity">
    <text evidence="2 10">Belongs to the CorA metal ion transporter (MIT) (TC 1.A.35) family.</text>
</comment>
<organism evidence="12">
    <name type="scientific">Phaffia rhodozyma</name>
    <name type="common">Yeast</name>
    <name type="synonym">Xanthophyllomyces dendrorhous</name>
    <dbReference type="NCBI Taxonomy" id="264483"/>
    <lineage>
        <taxon>Eukaryota</taxon>
        <taxon>Fungi</taxon>
        <taxon>Dikarya</taxon>
        <taxon>Basidiomycota</taxon>
        <taxon>Agaricomycotina</taxon>
        <taxon>Tremellomycetes</taxon>
        <taxon>Cystofilobasidiales</taxon>
        <taxon>Mrakiaceae</taxon>
        <taxon>Phaffia</taxon>
    </lineage>
</organism>
<dbReference type="InterPro" id="IPR039204">
    <property type="entry name" value="MRS2-like"/>
</dbReference>
<feature type="compositionally biased region" description="Low complexity" evidence="11">
    <location>
        <begin position="289"/>
        <end position="298"/>
    </location>
</feature>
<evidence type="ECO:0000256" key="7">
    <source>
        <dbReference type="ARBA" id="ARBA00022989"/>
    </source>
</evidence>
<evidence type="ECO:0000256" key="10">
    <source>
        <dbReference type="RuleBase" id="RU366042"/>
    </source>
</evidence>
<feature type="region of interest" description="Disordered" evidence="11">
    <location>
        <begin position="281"/>
        <end position="320"/>
    </location>
</feature>
<feature type="transmembrane region" description="Helical" evidence="10">
    <location>
        <begin position="378"/>
        <end position="397"/>
    </location>
</feature>
<dbReference type="AlphaFoldDB" id="A0A0F7SMX8"/>
<keyword evidence="9 10" id="KW-0472">Membrane</keyword>
<keyword evidence="10" id="KW-0999">Mitochondrion inner membrane</keyword>
<dbReference type="GO" id="GO:0005743">
    <property type="term" value="C:mitochondrial inner membrane"/>
    <property type="evidence" value="ECO:0007669"/>
    <property type="project" value="UniProtKB-SubCell"/>
</dbReference>
<keyword evidence="5 10" id="KW-0460">Magnesium</keyword>
<dbReference type="PANTHER" id="PTHR13890">
    <property type="entry name" value="RNA SPLICING PROTEIN MRS2, MITOCHONDRIAL"/>
    <property type="match status" value="1"/>
</dbReference>
<dbReference type="Gene3D" id="2.40.128.330">
    <property type="match status" value="1"/>
</dbReference>
<evidence type="ECO:0000256" key="8">
    <source>
        <dbReference type="ARBA" id="ARBA00023065"/>
    </source>
</evidence>
<dbReference type="Pfam" id="PF22099">
    <property type="entry name" value="MRS2-like"/>
    <property type="match status" value="1"/>
</dbReference>
<evidence type="ECO:0000256" key="4">
    <source>
        <dbReference type="ARBA" id="ARBA00022692"/>
    </source>
</evidence>
<dbReference type="PANTHER" id="PTHR13890:SF0">
    <property type="entry name" value="MAGNESIUM TRANSPORTER MRS2 HOMOLOG, MITOCHONDRIAL"/>
    <property type="match status" value="1"/>
</dbReference>
<feature type="compositionally biased region" description="Polar residues" evidence="11">
    <location>
        <begin position="299"/>
        <end position="315"/>
    </location>
</feature>
<sequence>MSFRLVPPLSRVSLAPFRSRYNSVRWQPGRALSTVMPSRPAVAPTLTTAFGELDEATKVRRSMIIDEVKKAEAKRGDLVRLSFTVFNEKGDITHPHLNFTKAELCSRFQLHARDVRPLDSNNTLSAGIYHGRQNLVATILPRRGHCIVLNLLYIRALILADEVILFDSAEGPGSQLHSAFRAHLERHLRDRAPGEPFSYAVLESFLSSTAGTLEAEMALLRSEIIGLIANLQGNITRSSLNQLSSVARDLGGLGERAKLVNDAVERCLADDDLMVLMNLTKPPPPATAPAPASSSSIPDQDSTCQTVAFSPSKPSTAEALMRSRQEEAELLFESFSQRIEEITSEIQTSNSNVHSTKEVVDLMMGATRNGLITLDLQLNYITVVTGFGTLIAGLFGMNLMSGFEEHPTMFYMITGWIALGCVTLTALGIRRIHYIKRVGLGSLRAPSSPPTEEGVRRIL</sequence>
<evidence type="ECO:0000256" key="9">
    <source>
        <dbReference type="ARBA" id="ARBA00023136"/>
    </source>
</evidence>
<comment type="subcellular location">
    <subcellularLocation>
        <location evidence="1">Membrane</location>
        <topology evidence="1">Multi-pass membrane protein</topology>
    </subcellularLocation>
    <subcellularLocation>
        <location evidence="10">Mitochondrion inner membrane</location>
        <topology evidence="10">Multi-pass membrane protein</topology>
    </subcellularLocation>
</comment>